<name>A0ABN8LI17_9CNID</name>
<dbReference type="EMBL" id="CALNXI010000046">
    <property type="protein sequence ID" value="CAH3016712.1"/>
    <property type="molecule type" value="Genomic_DNA"/>
</dbReference>
<protein>
    <submittedName>
        <fullName evidence="1">Uncharacterized protein</fullName>
    </submittedName>
</protein>
<feature type="non-terminal residue" evidence="1">
    <location>
        <position position="1"/>
    </location>
</feature>
<sequence length="100" mass="10945">DTSVESSDSDDSSNDCLTYVEESFEVMFVPEEEIQQVIIAQSLKGIRTHDLCGSALALYQLRYEDQCTDGIGAGTAKDNRWTNSPIALMAGEAESCSSLW</sequence>
<accession>A0ABN8LI17</accession>
<evidence type="ECO:0000313" key="1">
    <source>
        <dbReference type="EMBL" id="CAH3016712.1"/>
    </source>
</evidence>
<gene>
    <name evidence="1" type="ORF">PEVE_00031871</name>
</gene>
<comment type="caution">
    <text evidence="1">The sequence shown here is derived from an EMBL/GenBank/DDBJ whole genome shotgun (WGS) entry which is preliminary data.</text>
</comment>
<proteinExistence type="predicted"/>
<dbReference type="Proteomes" id="UP001159427">
    <property type="component" value="Unassembled WGS sequence"/>
</dbReference>
<keyword evidence="2" id="KW-1185">Reference proteome</keyword>
<organism evidence="1 2">
    <name type="scientific">Porites evermanni</name>
    <dbReference type="NCBI Taxonomy" id="104178"/>
    <lineage>
        <taxon>Eukaryota</taxon>
        <taxon>Metazoa</taxon>
        <taxon>Cnidaria</taxon>
        <taxon>Anthozoa</taxon>
        <taxon>Hexacorallia</taxon>
        <taxon>Scleractinia</taxon>
        <taxon>Fungiina</taxon>
        <taxon>Poritidae</taxon>
        <taxon>Porites</taxon>
    </lineage>
</organism>
<evidence type="ECO:0000313" key="2">
    <source>
        <dbReference type="Proteomes" id="UP001159427"/>
    </source>
</evidence>
<reference evidence="1 2" key="1">
    <citation type="submission" date="2022-05" db="EMBL/GenBank/DDBJ databases">
        <authorList>
            <consortium name="Genoscope - CEA"/>
            <person name="William W."/>
        </authorList>
    </citation>
    <scope>NUCLEOTIDE SEQUENCE [LARGE SCALE GENOMIC DNA]</scope>
</reference>